<dbReference type="GO" id="GO:0089702">
    <property type="term" value="F:undecaprenyl-phosphate glucose phosphotransferase activity"/>
    <property type="evidence" value="ECO:0007669"/>
    <property type="project" value="UniProtKB-EC"/>
</dbReference>
<reference evidence="9" key="1">
    <citation type="submission" date="2022-10" db="EMBL/GenBank/DDBJ databases">
        <title>Catenovulum adriacola sp. nov. isolated in the Harbour of Susak.</title>
        <authorList>
            <person name="Schoch T."/>
            <person name="Reich S.J."/>
            <person name="Stoeferle S."/>
            <person name="Flaiz M."/>
            <person name="Kazda M."/>
            <person name="Riedel C.U."/>
            <person name="Duerre P."/>
        </authorList>
    </citation>
    <scope>NUCLEOTIDE SEQUENCE</scope>
    <source>
        <strain evidence="9">TS8</strain>
    </source>
</reference>
<dbReference type="PANTHER" id="PTHR30576:SF21">
    <property type="entry name" value="UDP-GLUCOSE:UNDECAPRENYL-PHOSPHATE GLUCOSE-1-PHOSPHATE TRANSFERASE"/>
    <property type="match status" value="1"/>
</dbReference>
<dbReference type="InterPro" id="IPR003362">
    <property type="entry name" value="Bact_transf"/>
</dbReference>
<dbReference type="PROSITE" id="PS51257">
    <property type="entry name" value="PROKAR_LIPOPROTEIN"/>
    <property type="match status" value="1"/>
</dbReference>
<dbReference type="Pfam" id="PF13727">
    <property type="entry name" value="CoA_binding_3"/>
    <property type="match status" value="1"/>
</dbReference>
<comment type="similarity">
    <text evidence="2">Belongs to the bacterial sugar transferase family.</text>
</comment>
<sequence length="466" mass="53780">MASKGFVRNNINQFAFIYRAIDFYFIQISLWLACHLMDVQYDFLYFVLALTANVGYFFTAEAFWLYRSWRAGALKEILFYTCLSWFVMLLPALLFIFFTKTADYYSRLALGSWILLSLFSLVSWRVVFRYFLFAVRRKGINTRSVGIIGVTESGKKLAQEILEHPEMGYQLSAIYDDRPEESFSKTYRAWYKGNIEAAIESAKVGEIDVLFIALPLSLKDQVESVLLALGDTTLDVHVIPDFFTYNLLHSRMAHVGEIQTISVYDTPMRGGASMMKRIEDVILAGCILSVIAVPMMLIAIAIKLTSKGPVIFKQDRYGMDGKRIKIWKFRSMTVTENSNVVTQAKKGDARITWLGGILRRTSLDELPQFINVLQGTMSVVGPRPHAVAHNEQYRKVVDYYMLRHKMKPGITGWAQINGWRGETDTLDKMQMRIQFDLDYIRNWSLWMDFKIVIYTFYKGFVGKNVY</sequence>
<evidence type="ECO:0000256" key="7">
    <source>
        <dbReference type="SAM" id="Phobius"/>
    </source>
</evidence>
<dbReference type="InterPro" id="IPR036291">
    <property type="entry name" value="NAD(P)-bd_dom_sf"/>
</dbReference>
<dbReference type="RefSeq" id="WP_268075381.1">
    <property type="nucleotide sequence ID" value="NZ_CP109965.1"/>
</dbReference>
<accession>A0ABY7ARJ4</accession>
<feature type="transmembrane region" description="Helical" evidence="7">
    <location>
        <begin position="281"/>
        <end position="302"/>
    </location>
</feature>
<evidence type="ECO:0000313" key="9">
    <source>
        <dbReference type="EMBL" id="WAJ70969.1"/>
    </source>
</evidence>
<keyword evidence="6 7" id="KW-0472">Membrane</keyword>
<dbReference type="EC" id="2.7.8.31" evidence="9"/>
<keyword evidence="4 7" id="KW-0812">Transmembrane</keyword>
<protein>
    <submittedName>
        <fullName evidence="9">Undecaprenyl-phosphate glucose phosphotransferase</fullName>
        <ecNumber evidence="9">2.7.8.31</ecNumber>
    </submittedName>
</protein>
<dbReference type="Pfam" id="PF02397">
    <property type="entry name" value="Bac_transf"/>
    <property type="match status" value="1"/>
</dbReference>
<evidence type="ECO:0000256" key="4">
    <source>
        <dbReference type="ARBA" id="ARBA00022692"/>
    </source>
</evidence>
<proteinExistence type="inferred from homology"/>
<keyword evidence="10" id="KW-1185">Reference proteome</keyword>
<evidence type="ECO:0000259" key="8">
    <source>
        <dbReference type="Pfam" id="PF02397"/>
    </source>
</evidence>
<evidence type="ECO:0000256" key="6">
    <source>
        <dbReference type="ARBA" id="ARBA00023136"/>
    </source>
</evidence>
<evidence type="ECO:0000256" key="2">
    <source>
        <dbReference type="ARBA" id="ARBA00006464"/>
    </source>
</evidence>
<gene>
    <name evidence="9" type="ORF">OLW01_03980</name>
</gene>
<evidence type="ECO:0000256" key="1">
    <source>
        <dbReference type="ARBA" id="ARBA00004141"/>
    </source>
</evidence>
<dbReference type="InterPro" id="IPR017475">
    <property type="entry name" value="EPS_sugar_tfrase"/>
</dbReference>
<dbReference type="Gene3D" id="3.40.50.720">
    <property type="entry name" value="NAD(P)-binding Rossmann-like Domain"/>
    <property type="match status" value="1"/>
</dbReference>
<evidence type="ECO:0000256" key="3">
    <source>
        <dbReference type="ARBA" id="ARBA00022679"/>
    </source>
</evidence>
<dbReference type="Proteomes" id="UP001163726">
    <property type="component" value="Chromosome"/>
</dbReference>
<dbReference type="SUPFAM" id="SSF51735">
    <property type="entry name" value="NAD(P)-binding Rossmann-fold domains"/>
    <property type="match status" value="1"/>
</dbReference>
<feature type="transmembrane region" description="Helical" evidence="7">
    <location>
        <begin position="16"/>
        <end position="37"/>
    </location>
</feature>
<dbReference type="NCBIfam" id="TIGR03023">
    <property type="entry name" value="WcaJ_sugtrans"/>
    <property type="match status" value="1"/>
</dbReference>
<dbReference type="InterPro" id="IPR017473">
    <property type="entry name" value="Undecaprenyl-P_gluc_Ptfrase"/>
</dbReference>
<organism evidence="9 10">
    <name type="scientific">Catenovulum adriaticum</name>
    <dbReference type="NCBI Taxonomy" id="2984846"/>
    <lineage>
        <taxon>Bacteria</taxon>
        <taxon>Pseudomonadati</taxon>
        <taxon>Pseudomonadota</taxon>
        <taxon>Gammaproteobacteria</taxon>
        <taxon>Alteromonadales</taxon>
        <taxon>Alteromonadaceae</taxon>
        <taxon>Catenovulum</taxon>
    </lineage>
</organism>
<feature type="transmembrane region" description="Helical" evidence="7">
    <location>
        <begin position="104"/>
        <end position="128"/>
    </location>
</feature>
<dbReference type="EMBL" id="CP109965">
    <property type="protein sequence ID" value="WAJ70969.1"/>
    <property type="molecule type" value="Genomic_DNA"/>
</dbReference>
<evidence type="ECO:0000313" key="10">
    <source>
        <dbReference type="Proteomes" id="UP001163726"/>
    </source>
</evidence>
<keyword evidence="3 9" id="KW-0808">Transferase</keyword>
<evidence type="ECO:0000256" key="5">
    <source>
        <dbReference type="ARBA" id="ARBA00022989"/>
    </source>
</evidence>
<comment type="subcellular location">
    <subcellularLocation>
        <location evidence="1">Membrane</location>
        <topology evidence="1">Multi-pass membrane protein</topology>
    </subcellularLocation>
</comment>
<feature type="transmembrane region" description="Helical" evidence="7">
    <location>
        <begin position="77"/>
        <end position="98"/>
    </location>
</feature>
<feature type="domain" description="Bacterial sugar transferase" evidence="8">
    <location>
        <begin position="276"/>
        <end position="458"/>
    </location>
</feature>
<name>A0ABY7ARJ4_9ALTE</name>
<keyword evidence="5 7" id="KW-1133">Transmembrane helix</keyword>
<dbReference type="PANTHER" id="PTHR30576">
    <property type="entry name" value="COLANIC BIOSYNTHESIS UDP-GLUCOSE LIPID CARRIER TRANSFERASE"/>
    <property type="match status" value="1"/>
</dbReference>
<dbReference type="NCBIfam" id="TIGR03025">
    <property type="entry name" value="EPS_sugtrans"/>
    <property type="match status" value="1"/>
</dbReference>
<feature type="transmembrane region" description="Helical" evidence="7">
    <location>
        <begin position="43"/>
        <end position="65"/>
    </location>
</feature>